<dbReference type="AlphaFoldDB" id="A0A916Y448"/>
<dbReference type="Proteomes" id="UP000633205">
    <property type="component" value="Unassembled WGS sequence"/>
</dbReference>
<dbReference type="RefSeq" id="WP_188710975.1">
    <property type="nucleotide sequence ID" value="NZ_BMHO01000001.1"/>
</dbReference>
<protein>
    <submittedName>
        <fullName evidence="2">ABC transporter substrate-binding protein</fullName>
    </submittedName>
</protein>
<dbReference type="Gene3D" id="3.40.190.170">
    <property type="entry name" value="Bacterial extracellular solute-binding protein, family 7"/>
    <property type="match status" value="1"/>
</dbReference>
<sequence>MSPHRGISAVALGGVALLALTACVGGQVERDDAPAGDTSGADADARVLRFAHVYEPTHAFERCAIPAVQDALSGSGIQIESYPSAQLGSEAEVLEQVASGSLDVAMAGAAFLGTWYEDAAVLDAPYLFDDVDSFLANKDSDAIQAVWEGLREKSGLAVESSWYFGTRHVSANKPVREPSDLAGIKLRTPDAPLYILGVEEMGGTATPMVLDEVYTGLQQGAIDGQEAPIPSFESLGFAEVQDYVSLTGHIVQASNVVTSEDVLASFSDDERAAWDAALVAGSAAAQECIVEDEEQIVATWADEGTVEVIEDVNTDAFAEAVRSALPEQVSFGELYTDIVESQK</sequence>
<gene>
    <name evidence="2" type="ORF">GCM10010915_07680</name>
</gene>
<dbReference type="InterPro" id="IPR018389">
    <property type="entry name" value="DctP_fam"/>
</dbReference>
<accession>A0A916Y448</accession>
<keyword evidence="1" id="KW-0732">Signal</keyword>
<dbReference type="Pfam" id="PF03480">
    <property type="entry name" value="DctP"/>
    <property type="match status" value="1"/>
</dbReference>
<dbReference type="PROSITE" id="PS51257">
    <property type="entry name" value="PROKAR_LIPOPROTEIN"/>
    <property type="match status" value="1"/>
</dbReference>
<name>A0A916Y448_9MICO</name>
<reference evidence="2" key="1">
    <citation type="journal article" date="2014" name="Int. J. Syst. Evol. Microbiol.">
        <title>Complete genome sequence of Corynebacterium casei LMG S-19264T (=DSM 44701T), isolated from a smear-ripened cheese.</title>
        <authorList>
            <consortium name="US DOE Joint Genome Institute (JGI-PGF)"/>
            <person name="Walter F."/>
            <person name="Albersmeier A."/>
            <person name="Kalinowski J."/>
            <person name="Ruckert C."/>
        </authorList>
    </citation>
    <scope>NUCLEOTIDE SEQUENCE</scope>
    <source>
        <strain evidence="2">CGMCC 1.15152</strain>
    </source>
</reference>
<dbReference type="PANTHER" id="PTHR33376:SF4">
    <property type="entry name" value="SIALIC ACID-BINDING PERIPLASMIC PROTEIN SIAP"/>
    <property type="match status" value="1"/>
</dbReference>
<organism evidence="2 3">
    <name type="scientific">Microbacterium faecale</name>
    <dbReference type="NCBI Taxonomy" id="1804630"/>
    <lineage>
        <taxon>Bacteria</taxon>
        <taxon>Bacillati</taxon>
        <taxon>Actinomycetota</taxon>
        <taxon>Actinomycetes</taxon>
        <taxon>Micrococcales</taxon>
        <taxon>Microbacteriaceae</taxon>
        <taxon>Microbacterium</taxon>
    </lineage>
</organism>
<evidence type="ECO:0000256" key="1">
    <source>
        <dbReference type="ARBA" id="ARBA00022729"/>
    </source>
</evidence>
<dbReference type="PANTHER" id="PTHR33376">
    <property type="match status" value="1"/>
</dbReference>
<reference evidence="2" key="2">
    <citation type="submission" date="2020-09" db="EMBL/GenBank/DDBJ databases">
        <authorList>
            <person name="Sun Q."/>
            <person name="Zhou Y."/>
        </authorList>
    </citation>
    <scope>NUCLEOTIDE SEQUENCE</scope>
    <source>
        <strain evidence="2">CGMCC 1.15152</strain>
    </source>
</reference>
<evidence type="ECO:0000313" key="2">
    <source>
        <dbReference type="EMBL" id="GGD29905.1"/>
    </source>
</evidence>
<proteinExistence type="predicted"/>
<comment type="caution">
    <text evidence="2">The sequence shown here is derived from an EMBL/GenBank/DDBJ whole genome shotgun (WGS) entry which is preliminary data.</text>
</comment>
<dbReference type="NCBIfam" id="NF037995">
    <property type="entry name" value="TRAP_S1"/>
    <property type="match status" value="1"/>
</dbReference>
<evidence type="ECO:0000313" key="3">
    <source>
        <dbReference type="Proteomes" id="UP000633205"/>
    </source>
</evidence>
<dbReference type="EMBL" id="BMHO01000001">
    <property type="protein sequence ID" value="GGD29905.1"/>
    <property type="molecule type" value="Genomic_DNA"/>
</dbReference>
<dbReference type="InterPro" id="IPR038404">
    <property type="entry name" value="TRAP_DctP_sf"/>
</dbReference>
<dbReference type="GO" id="GO:0055085">
    <property type="term" value="P:transmembrane transport"/>
    <property type="evidence" value="ECO:0007669"/>
    <property type="project" value="InterPro"/>
</dbReference>
<keyword evidence="3" id="KW-1185">Reference proteome</keyword>